<dbReference type="AlphaFoldDB" id="A0A4Q1KCZ4"/>
<comment type="caution">
    <text evidence="7">The sequence shown here is derived from an EMBL/GenBank/DDBJ whole genome shotgun (WGS) entry which is preliminary data.</text>
</comment>
<dbReference type="CDD" id="cd06171">
    <property type="entry name" value="Sigma70_r4"/>
    <property type="match status" value="1"/>
</dbReference>
<dbReference type="InterPro" id="IPR007627">
    <property type="entry name" value="RNA_pol_sigma70_r2"/>
</dbReference>
<name>A0A4Q1KCZ4_9FLAO</name>
<dbReference type="InterPro" id="IPR036388">
    <property type="entry name" value="WH-like_DNA-bd_sf"/>
</dbReference>
<accession>A0A4Q1KCZ4</accession>
<evidence type="ECO:0000256" key="4">
    <source>
        <dbReference type="ARBA" id="ARBA00023163"/>
    </source>
</evidence>
<dbReference type="SUPFAM" id="SSF88659">
    <property type="entry name" value="Sigma3 and sigma4 domains of RNA polymerase sigma factors"/>
    <property type="match status" value="1"/>
</dbReference>
<dbReference type="GO" id="GO:0006352">
    <property type="term" value="P:DNA-templated transcription initiation"/>
    <property type="evidence" value="ECO:0007669"/>
    <property type="project" value="InterPro"/>
</dbReference>
<dbReference type="Gene3D" id="1.10.1740.10">
    <property type="match status" value="1"/>
</dbReference>
<keyword evidence="2" id="KW-0805">Transcription regulation</keyword>
<dbReference type="EMBL" id="SBKN01000001">
    <property type="protein sequence ID" value="RXR24399.1"/>
    <property type="molecule type" value="Genomic_DNA"/>
</dbReference>
<sequence>MNLEQIIQGCQKKDILAQEQLYRHYVGKMFALCLKYVPDRDTAQDYLQDAFLLVFDKINQFENKGSFDSWIKRVFINHILQQFRKKSYLAVVDENIPETVEVEIEEGVPPEFLLQIVQELPERYRLVFNLYVFENFSHQEIADALNINIGTSKSNLSRAKLILKQKIEDYTGSSKMPQIQ</sequence>
<evidence type="ECO:0000259" key="6">
    <source>
        <dbReference type="Pfam" id="PF08281"/>
    </source>
</evidence>
<dbReference type="InterPro" id="IPR013325">
    <property type="entry name" value="RNA_pol_sigma_r2"/>
</dbReference>
<gene>
    <name evidence="7" type="ORF">EQG61_02845</name>
</gene>
<proteinExistence type="inferred from homology"/>
<keyword evidence="3" id="KW-0731">Sigma factor</keyword>
<keyword evidence="4" id="KW-0804">Transcription</keyword>
<feature type="domain" description="RNA polymerase sigma factor 70 region 4 type 2" evidence="6">
    <location>
        <begin position="113"/>
        <end position="161"/>
    </location>
</feature>
<dbReference type="Proteomes" id="UP000289857">
    <property type="component" value="Unassembled WGS sequence"/>
</dbReference>
<dbReference type="Pfam" id="PF08281">
    <property type="entry name" value="Sigma70_r4_2"/>
    <property type="match status" value="1"/>
</dbReference>
<dbReference type="Pfam" id="PF04542">
    <property type="entry name" value="Sigma70_r2"/>
    <property type="match status" value="1"/>
</dbReference>
<feature type="domain" description="RNA polymerase sigma-70 region 2" evidence="5">
    <location>
        <begin position="21"/>
        <end position="87"/>
    </location>
</feature>
<dbReference type="SUPFAM" id="SSF88946">
    <property type="entry name" value="Sigma2 domain of RNA polymerase sigma factors"/>
    <property type="match status" value="1"/>
</dbReference>
<evidence type="ECO:0000313" key="7">
    <source>
        <dbReference type="EMBL" id="RXR24399.1"/>
    </source>
</evidence>
<evidence type="ECO:0000256" key="3">
    <source>
        <dbReference type="ARBA" id="ARBA00023082"/>
    </source>
</evidence>
<comment type="similarity">
    <text evidence="1">Belongs to the sigma-70 factor family. ECF subfamily.</text>
</comment>
<dbReference type="RefSeq" id="WP_129460375.1">
    <property type="nucleotide sequence ID" value="NZ_SBKN01000001.1"/>
</dbReference>
<dbReference type="OrthoDB" id="1056775at2"/>
<reference evidence="8" key="1">
    <citation type="submission" date="2019-01" db="EMBL/GenBank/DDBJ databases">
        <title>Cytophagaceae bacterium strain CAR-16.</title>
        <authorList>
            <person name="Chen W.-M."/>
        </authorList>
    </citation>
    <scope>NUCLEOTIDE SEQUENCE [LARGE SCALE GENOMIC DNA]</scope>
    <source>
        <strain evidence="8">WWJ-16</strain>
    </source>
</reference>
<dbReference type="PANTHER" id="PTHR43133:SF46">
    <property type="entry name" value="RNA POLYMERASE SIGMA-70 FACTOR ECF SUBFAMILY"/>
    <property type="match status" value="1"/>
</dbReference>
<dbReference type="InterPro" id="IPR014284">
    <property type="entry name" value="RNA_pol_sigma-70_dom"/>
</dbReference>
<dbReference type="InterPro" id="IPR013324">
    <property type="entry name" value="RNA_pol_sigma_r3/r4-like"/>
</dbReference>
<dbReference type="NCBIfam" id="TIGR02937">
    <property type="entry name" value="sigma70-ECF"/>
    <property type="match status" value="1"/>
</dbReference>
<dbReference type="PANTHER" id="PTHR43133">
    <property type="entry name" value="RNA POLYMERASE ECF-TYPE SIGMA FACTO"/>
    <property type="match status" value="1"/>
</dbReference>
<dbReference type="InterPro" id="IPR039425">
    <property type="entry name" value="RNA_pol_sigma-70-like"/>
</dbReference>
<evidence type="ECO:0000256" key="1">
    <source>
        <dbReference type="ARBA" id="ARBA00010641"/>
    </source>
</evidence>
<evidence type="ECO:0000259" key="5">
    <source>
        <dbReference type="Pfam" id="PF04542"/>
    </source>
</evidence>
<dbReference type="InterPro" id="IPR013249">
    <property type="entry name" value="RNA_pol_sigma70_r4_t2"/>
</dbReference>
<keyword evidence="8" id="KW-1185">Reference proteome</keyword>
<evidence type="ECO:0000313" key="8">
    <source>
        <dbReference type="Proteomes" id="UP000289857"/>
    </source>
</evidence>
<protein>
    <submittedName>
        <fullName evidence="7">Sigma-70 family RNA polymerase sigma factor</fullName>
    </submittedName>
</protein>
<dbReference type="GO" id="GO:0003677">
    <property type="term" value="F:DNA binding"/>
    <property type="evidence" value="ECO:0007669"/>
    <property type="project" value="InterPro"/>
</dbReference>
<dbReference type="GO" id="GO:0016987">
    <property type="term" value="F:sigma factor activity"/>
    <property type="evidence" value="ECO:0007669"/>
    <property type="project" value="UniProtKB-KW"/>
</dbReference>
<evidence type="ECO:0000256" key="2">
    <source>
        <dbReference type="ARBA" id="ARBA00023015"/>
    </source>
</evidence>
<dbReference type="Gene3D" id="1.10.10.10">
    <property type="entry name" value="Winged helix-like DNA-binding domain superfamily/Winged helix DNA-binding domain"/>
    <property type="match status" value="1"/>
</dbReference>
<organism evidence="7 8">
    <name type="scientific">Flavobacterium stagni</name>
    <dbReference type="NCBI Taxonomy" id="2506421"/>
    <lineage>
        <taxon>Bacteria</taxon>
        <taxon>Pseudomonadati</taxon>
        <taxon>Bacteroidota</taxon>
        <taxon>Flavobacteriia</taxon>
        <taxon>Flavobacteriales</taxon>
        <taxon>Flavobacteriaceae</taxon>
        <taxon>Flavobacterium</taxon>
    </lineage>
</organism>